<evidence type="ECO:0000259" key="3">
    <source>
        <dbReference type="Pfam" id="PF00144"/>
    </source>
</evidence>
<feature type="domain" description="Beta-lactamase-related" evidence="3">
    <location>
        <begin position="38"/>
        <end position="335"/>
    </location>
</feature>
<dbReference type="GO" id="GO:0016020">
    <property type="term" value="C:membrane"/>
    <property type="evidence" value="ECO:0007669"/>
    <property type="project" value="UniProtKB-SubCell"/>
</dbReference>
<dbReference type="AlphaFoldDB" id="L8K0H6"/>
<reference evidence="5 6" key="1">
    <citation type="submission" date="2012-12" db="EMBL/GenBank/DDBJ databases">
        <title>Genome assembly of Fulvivirga imtechensis AK7.</title>
        <authorList>
            <person name="Nupur N."/>
            <person name="Khatri I."/>
            <person name="Kumar R."/>
            <person name="Subramanian S."/>
            <person name="Pinnaka A."/>
        </authorList>
    </citation>
    <scope>NUCLEOTIDE SEQUENCE [LARGE SCALE GENOMIC DNA]</scope>
    <source>
        <strain evidence="5 6">AK7</strain>
    </source>
</reference>
<keyword evidence="5" id="KW-0378">Hydrolase</keyword>
<dbReference type="SUPFAM" id="SSF56601">
    <property type="entry name" value="beta-lactamase/transpeptidase-like"/>
    <property type="match status" value="1"/>
</dbReference>
<evidence type="ECO:0000256" key="2">
    <source>
        <dbReference type="ARBA" id="ARBA00023136"/>
    </source>
</evidence>
<dbReference type="EMBL" id="AMZN01000012">
    <property type="protein sequence ID" value="ELR72982.1"/>
    <property type="molecule type" value="Genomic_DNA"/>
</dbReference>
<evidence type="ECO:0000313" key="5">
    <source>
        <dbReference type="EMBL" id="ELR72982.1"/>
    </source>
</evidence>
<dbReference type="Proteomes" id="UP000011135">
    <property type="component" value="Unassembled WGS sequence"/>
</dbReference>
<dbReference type="OrthoDB" id="9793489at2"/>
<gene>
    <name evidence="5" type="ORF">C900_00484</name>
</gene>
<feature type="domain" description="Peptidase S12 Pab87-related C-terminal" evidence="4">
    <location>
        <begin position="361"/>
        <end position="433"/>
    </location>
</feature>
<dbReference type="InterPro" id="IPR012338">
    <property type="entry name" value="Beta-lactam/transpept-like"/>
</dbReference>
<sequence>MKRLNLTLPLVFFVLLSYGQSPSDKTDSLLQQALPEKEHAVAVLVAKGNDIIYQKALGYADREAKLEANLKTTFRIGSVTKQFTAVAILKLVEMGKMKLDDPLSKYILDFPRGEEVTIHHLLTHVSGIRSYTDQPEFLHRVTVPVDQGVLIEEIKSLGYEFSPGEQWKYNNSAYYILGYLVEKVSGMSYEKFLTRHFFQPAGMTNTGVYHNDKKPKNEAKGYSLDSADLELALDWDMTWAGGAGNMYSTVSDLHRWNQKLFAGALIQKDLLEKAHTKVKLNDGSEYPYGYGWGVGEYKGLRRIAHGGGLHGFLSSLIYYPELDATIVVLSNASPPGNIVPTSFAENLTKIYFEEHLEKDEEVEVDYALYDKYTGKYEYPGGVIMTVSRDGAHLYGQLTGQARYEIFPKGDHRFFWKVVDAQVTFHLNEQGEVDYAAHSQGGFEAKAPRIADQQEVALEEGAFERYSGEYNMNGTNVKIWEEENRYYIQLEGQPRFEIFPKSDNRFFLKDLVAEIEFGSEEPKATSFTLYQGGREIKARRQ</sequence>
<evidence type="ECO:0000313" key="6">
    <source>
        <dbReference type="Proteomes" id="UP000011135"/>
    </source>
</evidence>
<dbReference type="Pfam" id="PF00144">
    <property type="entry name" value="Beta-lactamase"/>
    <property type="match status" value="1"/>
</dbReference>
<organism evidence="5 6">
    <name type="scientific">Fulvivirga imtechensis AK7</name>
    <dbReference type="NCBI Taxonomy" id="1237149"/>
    <lineage>
        <taxon>Bacteria</taxon>
        <taxon>Pseudomonadati</taxon>
        <taxon>Bacteroidota</taxon>
        <taxon>Cytophagia</taxon>
        <taxon>Cytophagales</taxon>
        <taxon>Fulvivirgaceae</taxon>
        <taxon>Fulvivirga</taxon>
    </lineage>
</organism>
<keyword evidence="6" id="KW-1185">Reference proteome</keyword>
<dbReference type="Pfam" id="PF11954">
    <property type="entry name" value="DUF3471"/>
    <property type="match status" value="1"/>
</dbReference>
<keyword evidence="5" id="KW-0645">Protease</keyword>
<dbReference type="Gene3D" id="3.40.710.10">
    <property type="entry name" value="DD-peptidase/beta-lactamase superfamily"/>
    <property type="match status" value="1"/>
</dbReference>
<dbReference type="InterPro" id="IPR050491">
    <property type="entry name" value="AmpC-like"/>
</dbReference>
<evidence type="ECO:0000256" key="1">
    <source>
        <dbReference type="ARBA" id="ARBA00004370"/>
    </source>
</evidence>
<dbReference type="eggNOG" id="COG1680">
    <property type="taxonomic scope" value="Bacteria"/>
</dbReference>
<keyword evidence="5" id="KW-0121">Carboxypeptidase</keyword>
<dbReference type="PANTHER" id="PTHR46825">
    <property type="entry name" value="D-ALANYL-D-ALANINE-CARBOXYPEPTIDASE/ENDOPEPTIDASE AMPH"/>
    <property type="match status" value="1"/>
</dbReference>
<comment type="caution">
    <text evidence="5">The sequence shown here is derived from an EMBL/GenBank/DDBJ whole genome shotgun (WGS) entry which is preliminary data.</text>
</comment>
<accession>L8K0H6</accession>
<dbReference type="PATRIC" id="fig|1237149.3.peg.934"/>
<dbReference type="PANTHER" id="PTHR46825:SF11">
    <property type="entry name" value="PENICILLIN-BINDING PROTEIN 4"/>
    <property type="match status" value="1"/>
</dbReference>
<comment type="subcellular location">
    <subcellularLocation>
        <location evidence="1">Membrane</location>
    </subcellularLocation>
</comment>
<evidence type="ECO:0000259" key="4">
    <source>
        <dbReference type="Pfam" id="PF11954"/>
    </source>
</evidence>
<keyword evidence="2" id="KW-0472">Membrane</keyword>
<proteinExistence type="predicted"/>
<dbReference type="InterPro" id="IPR021860">
    <property type="entry name" value="Peptidase_S12_Pab87-rel_C"/>
</dbReference>
<name>L8K0H6_9BACT</name>
<protein>
    <submittedName>
        <fullName evidence="5">D-alanyl-D-alanine carboxypeptidase</fullName>
    </submittedName>
</protein>
<dbReference type="GO" id="GO:0004180">
    <property type="term" value="F:carboxypeptidase activity"/>
    <property type="evidence" value="ECO:0007669"/>
    <property type="project" value="UniProtKB-KW"/>
</dbReference>
<dbReference type="RefSeq" id="WP_009578397.1">
    <property type="nucleotide sequence ID" value="NZ_AMZN01000012.1"/>
</dbReference>
<dbReference type="InterPro" id="IPR001466">
    <property type="entry name" value="Beta-lactam-related"/>
</dbReference>